<dbReference type="SUPFAM" id="SSF51230">
    <property type="entry name" value="Single hybrid motif"/>
    <property type="match status" value="1"/>
</dbReference>
<name>A0A0A6XDV7_ACTUT</name>
<dbReference type="AlphaFoldDB" id="A0A0A6XDV7"/>
<dbReference type="InterPro" id="IPR000089">
    <property type="entry name" value="Biotin_lipoyl"/>
</dbReference>
<dbReference type="Gene3D" id="3.30.559.10">
    <property type="entry name" value="Chloramphenicol acetyltransferase-like domain"/>
    <property type="match status" value="1"/>
</dbReference>
<dbReference type="InterPro" id="IPR023213">
    <property type="entry name" value="CAT-like_dom_sf"/>
</dbReference>
<evidence type="ECO:0000313" key="11">
    <source>
        <dbReference type="Proteomes" id="UP000054537"/>
    </source>
</evidence>
<evidence type="ECO:0000256" key="6">
    <source>
        <dbReference type="RuleBase" id="RU003423"/>
    </source>
</evidence>
<evidence type="ECO:0000259" key="8">
    <source>
        <dbReference type="Pfam" id="PF00198"/>
    </source>
</evidence>
<evidence type="ECO:0000256" key="1">
    <source>
        <dbReference type="ARBA" id="ARBA00001938"/>
    </source>
</evidence>
<organism evidence="10 11">
    <name type="scientific">Actinoplanes utahensis</name>
    <dbReference type="NCBI Taxonomy" id="1869"/>
    <lineage>
        <taxon>Bacteria</taxon>
        <taxon>Bacillati</taxon>
        <taxon>Actinomycetota</taxon>
        <taxon>Actinomycetes</taxon>
        <taxon>Micromonosporales</taxon>
        <taxon>Micromonosporaceae</taxon>
        <taxon>Actinoplanes</taxon>
    </lineage>
</organism>
<dbReference type="GO" id="GO:0005737">
    <property type="term" value="C:cytoplasm"/>
    <property type="evidence" value="ECO:0007669"/>
    <property type="project" value="TreeGrafter"/>
</dbReference>
<keyword evidence="5 6" id="KW-0012">Acyltransferase</keyword>
<dbReference type="InterPro" id="IPR003016">
    <property type="entry name" value="2-oxoA_DH_lipoyl-BS"/>
</dbReference>
<evidence type="ECO:0000256" key="4">
    <source>
        <dbReference type="ARBA" id="ARBA00022823"/>
    </source>
</evidence>
<accession>A0A0A6XDV7</accession>
<evidence type="ECO:0000256" key="2">
    <source>
        <dbReference type="ARBA" id="ARBA00007317"/>
    </source>
</evidence>
<protein>
    <recommendedName>
        <fullName evidence="6">Dihydrolipoamide acetyltransferase component of pyruvate dehydrogenase complex</fullName>
        <ecNumber evidence="6">2.3.1.-</ecNumber>
    </recommendedName>
</protein>
<evidence type="ECO:0000256" key="3">
    <source>
        <dbReference type="ARBA" id="ARBA00022679"/>
    </source>
</evidence>
<dbReference type="PANTHER" id="PTHR43178:SF5">
    <property type="entry name" value="LIPOAMIDE ACYLTRANSFERASE COMPONENT OF BRANCHED-CHAIN ALPHA-KETO ACID DEHYDROGENASE COMPLEX, MITOCHONDRIAL"/>
    <property type="match status" value="1"/>
</dbReference>
<dbReference type="eggNOG" id="COG0508">
    <property type="taxonomic scope" value="Bacteria"/>
</dbReference>
<keyword evidence="11" id="KW-1185">Reference proteome</keyword>
<dbReference type="EMBL" id="JRTT01000005">
    <property type="protein sequence ID" value="KHD78267.1"/>
    <property type="molecule type" value="Genomic_DNA"/>
</dbReference>
<dbReference type="InterPro" id="IPR011053">
    <property type="entry name" value="Single_hybrid_motif"/>
</dbReference>
<gene>
    <name evidence="10" type="ORF">MB27_05315</name>
</gene>
<dbReference type="Proteomes" id="UP000054537">
    <property type="component" value="Unassembled WGS sequence"/>
</dbReference>
<dbReference type="GO" id="GO:0031405">
    <property type="term" value="F:lipoic acid binding"/>
    <property type="evidence" value="ECO:0007669"/>
    <property type="project" value="TreeGrafter"/>
</dbReference>
<keyword evidence="3 6" id="KW-0808">Transferase</keyword>
<evidence type="ECO:0000256" key="7">
    <source>
        <dbReference type="SAM" id="MobiDB-lite"/>
    </source>
</evidence>
<dbReference type="GO" id="GO:0016407">
    <property type="term" value="F:acetyltransferase activity"/>
    <property type="evidence" value="ECO:0007669"/>
    <property type="project" value="TreeGrafter"/>
</dbReference>
<dbReference type="STRING" id="1869.MB27_05315"/>
<evidence type="ECO:0000256" key="5">
    <source>
        <dbReference type="ARBA" id="ARBA00023315"/>
    </source>
</evidence>
<sequence length="392" mass="41062">MTDITVPKLNNNDVTYILVEWLIAGGEPVTAETVVAVVEGSKAAEELVAGASGVLHHMAEPGSEHPVGAVIGRVFPADRDRRRHLSAEPAGASDTTVTGPSPSESLITEPARALAATLGVDLARLQGLGVPVVRRADVRRLAAPESGTAGPPDEATRSGEREDLTLPRSQLGVADSVTRSHAEIPAAFTVVRVDVGAGLAYALAATRRLHVLVGLPELLLEALGAVAADFPVCFATPHGPATMRRATGIHVAVTVDVGAGLYLPVVRDCDRRPLRELAAELMRLRRLAMRARFRAADLTGGAIVVSLNTDADVVLTQPIVAPGMVCAVSLGGVHSEAVLDPVTGAVRERRTVMLGAAYDHRYVNGGDAVRFLKAVKSRLENPGEPSGQIQSR</sequence>
<dbReference type="Gene3D" id="2.40.50.100">
    <property type="match status" value="1"/>
</dbReference>
<dbReference type="SUPFAM" id="SSF52777">
    <property type="entry name" value="CoA-dependent acyltransferases"/>
    <property type="match status" value="1"/>
</dbReference>
<reference evidence="10 11" key="1">
    <citation type="submission" date="2014-10" db="EMBL/GenBank/DDBJ databases">
        <title>Draft genome sequence of Actinoplanes utahensis NRRL 12052.</title>
        <authorList>
            <person name="Velasco-Bucheli B."/>
            <person name="del Cerro C."/>
            <person name="Hormigo D."/>
            <person name="Garcia J.L."/>
            <person name="Acebal C."/>
            <person name="Arroyo M."/>
            <person name="de la Mata I."/>
        </authorList>
    </citation>
    <scope>NUCLEOTIDE SEQUENCE [LARGE SCALE GENOMIC DNA]</scope>
    <source>
        <strain evidence="10 11">NRRL 12052</strain>
    </source>
</reference>
<proteinExistence type="inferred from homology"/>
<dbReference type="PROSITE" id="PS00189">
    <property type="entry name" value="LIPOYL"/>
    <property type="match status" value="1"/>
</dbReference>
<comment type="caution">
    <text evidence="10">The sequence shown here is derived from an EMBL/GenBank/DDBJ whole genome shotgun (WGS) entry which is preliminary data.</text>
</comment>
<dbReference type="Pfam" id="PF00198">
    <property type="entry name" value="2-oxoacid_dh"/>
    <property type="match status" value="1"/>
</dbReference>
<evidence type="ECO:0000313" key="10">
    <source>
        <dbReference type="EMBL" id="KHD78267.1"/>
    </source>
</evidence>
<dbReference type="InterPro" id="IPR001078">
    <property type="entry name" value="2-oxoacid_DH_actylTfrase"/>
</dbReference>
<feature type="region of interest" description="Disordered" evidence="7">
    <location>
        <begin position="141"/>
        <end position="161"/>
    </location>
</feature>
<evidence type="ECO:0000259" key="9">
    <source>
        <dbReference type="Pfam" id="PF00364"/>
    </source>
</evidence>
<dbReference type="InterPro" id="IPR050743">
    <property type="entry name" value="2-oxoacid_DH_E2_comp"/>
</dbReference>
<feature type="compositionally biased region" description="Polar residues" evidence="7">
    <location>
        <begin position="93"/>
        <end position="105"/>
    </location>
</feature>
<feature type="domain" description="Lipoyl-binding" evidence="9">
    <location>
        <begin position="4"/>
        <end position="71"/>
    </location>
</feature>
<dbReference type="OrthoDB" id="3681540at2"/>
<feature type="domain" description="2-oxoacid dehydrogenase acyltransferase catalytic" evidence="8">
    <location>
        <begin position="162"/>
        <end position="383"/>
    </location>
</feature>
<dbReference type="RefSeq" id="WP_043522923.1">
    <property type="nucleotide sequence ID" value="NZ_BAABKU010000002.1"/>
</dbReference>
<dbReference type="Pfam" id="PF00364">
    <property type="entry name" value="Biotin_lipoyl"/>
    <property type="match status" value="1"/>
</dbReference>
<keyword evidence="4 6" id="KW-0450">Lipoyl</keyword>
<comment type="similarity">
    <text evidence="2 6">Belongs to the 2-oxoacid dehydrogenase family.</text>
</comment>
<dbReference type="PANTHER" id="PTHR43178">
    <property type="entry name" value="DIHYDROLIPOAMIDE ACETYLTRANSFERASE COMPONENT OF PYRUVATE DEHYDROGENASE COMPLEX"/>
    <property type="match status" value="1"/>
</dbReference>
<comment type="cofactor">
    <cofactor evidence="1 6">
        <name>(R)-lipoate</name>
        <dbReference type="ChEBI" id="CHEBI:83088"/>
    </cofactor>
</comment>
<feature type="region of interest" description="Disordered" evidence="7">
    <location>
        <begin position="86"/>
        <end position="105"/>
    </location>
</feature>
<dbReference type="EC" id="2.3.1.-" evidence="6"/>